<feature type="domain" description="Fe/B12 periplasmic-binding" evidence="1">
    <location>
        <begin position="2"/>
        <end position="278"/>
    </location>
</feature>
<sequence length="341" mass="36608">MRVVSLLPSATEILALIGAEIVGRSHECDWPEAVRENVPALTGAYNKFENSAQMHDAVTESLSSGQGLYWLDSERLAQLRPDAIVTQSLCSVCAVDLDIVRKATTKIFPPPRIIDTNPMSLQDVISDVRRLGTELGLAQSGEAAAAALQERVDRAVARVVFLEWTDPLFPGGHWTPQMVHMAGGVPDRGGGALPSKQIDPTEVTDMDPDLIIIAPCGLDLKSTRKEMAALEEKQWWRGLRAVRGGRVALVDGNQHFNRPGPRLVEALEWLVGLLANRDDLMPLDFPWEWWGKKVTAASGAPAAAEAAAAAGRAGRECAGAAETEAKVAAATAGEEEATVLL</sequence>
<dbReference type="PROSITE" id="PS50983">
    <property type="entry name" value="FE_B12_PBP"/>
    <property type="match status" value="1"/>
</dbReference>
<protein>
    <recommendedName>
        <fullName evidence="1">Fe/B12 periplasmic-binding domain-containing protein</fullName>
    </recommendedName>
</protein>
<dbReference type="PANTHER" id="PTHR42860">
    <property type="entry name" value="VITAMIN B12-BINDING PROTEIN"/>
    <property type="match status" value="1"/>
</dbReference>
<dbReference type="InterPro" id="IPR002491">
    <property type="entry name" value="ABC_transptr_periplasmic_BD"/>
</dbReference>
<dbReference type="RefSeq" id="XP_002946125.1">
    <property type="nucleotide sequence ID" value="XM_002946079.1"/>
</dbReference>
<keyword evidence="3" id="KW-1185">Reference proteome</keyword>
<dbReference type="EMBL" id="GL378323">
    <property type="protein sequence ID" value="EFJ53120.1"/>
    <property type="molecule type" value="Genomic_DNA"/>
</dbReference>
<dbReference type="SUPFAM" id="SSF53807">
    <property type="entry name" value="Helical backbone' metal receptor"/>
    <property type="match status" value="1"/>
</dbReference>
<dbReference type="AlphaFoldDB" id="D8THS9"/>
<evidence type="ECO:0000313" key="2">
    <source>
        <dbReference type="EMBL" id="EFJ53120.1"/>
    </source>
</evidence>
<dbReference type="Gene3D" id="3.40.50.1980">
    <property type="entry name" value="Nitrogenase molybdenum iron protein domain"/>
    <property type="match status" value="2"/>
</dbReference>
<gene>
    <name evidence="2" type="ORF">VOLCADRAFT_55499</name>
</gene>
<dbReference type="Pfam" id="PF01497">
    <property type="entry name" value="Peripla_BP_2"/>
    <property type="match status" value="1"/>
</dbReference>
<name>D8THS9_VOLCA</name>
<dbReference type="KEGG" id="vcn:VOLCADRAFT_55499"/>
<accession>D8THS9</accession>
<dbReference type="PANTHER" id="PTHR42860:SF1">
    <property type="entry name" value="VITAMIN B12-BINDING PROTEIN"/>
    <property type="match status" value="1"/>
</dbReference>
<reference evidence="2 3" key="1">
    <citation type="journal article" date="2010" name="Science">
        <title>Genomic analysis of organismal complexity in the multicellular green alga Volvox carteri.</title>
        <authorList>
            <person name="Prochnik S.E."/>
            <person name="Umen J."/>
            <person name="Nedelcu A.M."/>
            <person name="Hallmann A."/>
            <person name="Miller S.M."/>
            <person name="Nishii I."/>
            <person name="Ferris P."/>
            <person name="Kuo A."/>
            <person name="Mitros T."/>
            <person name="Fritz-Laylin L.K."/>
            <person name="Hellsten U."/>
            <person name="Chapman J."/>
            <person name="Simakov O."/>
            <person name="Rensing S.A."/>
            <person name="Terry A."/>
            <person name="Pangilinan J."/>
            <person name="Kapitonov V."/>
            <person name="Jurka J."/>
            <person name="Salamov A."/>
            <person name="Shapiro H."/>
            <person name="Schmutz J."/>
            <person name="Grimwood J."/>
            <person name="Lindquist E."/>
            <person name="Lucas S."/>
            <person name="Grigoriev I.V."/>
            <person name="Schmitt R."/>
            <person name="Kirk D."/>
            <person name="Rokhsar D.S."/>
        </authorList>
    </citation>
    <scope>NUCLEOTIDE SEQUENCE [LARGE SCALE GENOMIC DNA]</scope>
    <source>
        <strain evidence="3">f. Nagariensis / Eve</strain>
    </source>
</reference>
<evidence type="ECO:0000259" key="1">
    <source>
        <dbReference type="PROSITE" id="PS50983"/>
    </source>
</evidence>
<dbReference type="eggNOG" id="ENOG502RY45">
    <property type="taxonomic scope" value="Eukaryota"/>
</dbReference>
<dbReference type="Proteomes" id="UP000001058">
    <property type="component" value="Unassembled WGS sequence"/>
</dbReference>
<organism evidence="3">
    <name type="scientific">Volvox carteri f. nagariensis</name>
    <dbReference type="NCBI Taxonomy" id="3068"/>
    <lineage>
        <taxon>Eukaryota</taxon>
        <taxon>Viridiplantae</taxon>
        <taxon>Chlorophyta</taxon>
        <taxon>core chlorophytes</taxon>
        <taxon>Chlorophyceae</taxon>
        <taxon>CS clade</taxon>
        <taxon>Chlamydomonadales</taxon>
        <taxon>Volvocaceae</taxon>
        <taxon>Volvox</taxon>
    </lineage>
</organism>
<dbReference type="InParanoid" id="D8THS9"/>
<dbReference type="GeneID" id="9625545"/>
<dbReference type="InterPro" id="IPR051030">
    <property type="entry name" value="Vitamin_B12-ABC_binding"/>
</dbReference>
<dbReference type="OrthoDB" id="274765at2759"/>
<evidence type="ECO:0000313" key="3">
    <source>
        <dbReference type="Proteomes" id="UP000001058"/>
    </source>
</evidence>
<proteinExistence type="predicted"/>